<keyword evidence="1" id="KW-0472">Membrane</keyword>
<organism evidence="2 3">
    <name type="scientific">Romanomermis culicivorax</name>
    <name type="common">Nematode worm</name>
    <dbReference type="NCBI Taxonomy" id="13658"/>
    <lineage>
        <taxon>Eukaryota</taxon>
        <taxon>Metazoa</taxon>
        <taxon>Ecdysozoa</taxon>
        <taxon>Nematoda</taxon>
        <taxon>Enoplea</taxon>
        <taxon>Dorylaimia</taxon>
        <taxon>Mermithida</taxon>
        <taxon>Mermithoidea</taxon>
        <taxon>Mermithidae</taxon>
        <taxon>Romanomermis</taxon>
    </lineage>
</organism>
<keyword evidence="2" id="KW-1185">Reference proteome</keyword>
<sequence>MATTYGFSLLDNEYFNYFYMTIPCSTPLLVALFIVTVIAVKLVKIFSWPEAPKVYFFENAKNSFLQVYRQCSQLQTQYVPPFLWGRNGHLQTAFYGILGHASLFRTADKRHCVRLFDGTTVTFDVFEPLIEHQTGMTCNLPCCVVQKNI</sequence>
<evidence type="ECO:0000313" key="3">
    <source>
        <dbReference type="WBParaSite" id="nRc.2.0.1.t25598-RA"/>
    </source>
</evidence>
<dbReference type="WBParaSite" id="nRc.2.0.1.t25598-RA">
    <property type="protein sequence ID" value="nRc.2.0.1.t25598-RA"/>
    <property type="gene ID" value="nRc.2.0.1.g25598"/>
</dbReference>
<name>A0A915JHK9_ROMCU</name>
<evidence type="ECO:0000313" key="2">
    <source>
        <dbReference type="Proteomes" id="UP000887565"/>
    </source>
</evidence>
<proteinExistence type="predicted"/>
<accession>A0A915JHK9</accession>
<keyword evidence="1" id="KW-1133">Transmembrane helix</keyword>
<reference evidence="3" key="1">
    <citation type="submission" date="2022-11" db="UniProtKB">
        <authorList>
            <consortium name="WormBaseParasite"/>
        </authorList>
    </citation>
    <scope>IDENTIFICATION</scope>
</reference>
<protein>
    <submittedName>
        <fullName evidence="3">Cytochrome P450</fullName>
    </submittedName>
</protein>
<dbReference type="Proteomes" id="UP000887565">
    <property type="component" value="Unplaced"/>
</dbReference>
<keyword evidence="1" id="KW-0812">Transmembrane</keyword>
<evidence type="ECO:0000256" key="1">
    <source>
        <dbReference type="SAM" id="Phobius"/>
    </source>
</evidence>
<dbReference type="AlphaFoldDB" id="A0A915JHK9"/>
<feature type="transmembrane region" description="Helical" evidence="1">
    <location>
        <begin position="17"/>
        <end position="43"/>
    </location>
</feature>